<protein>
    <recommendedName>
        <fullName evidence="4">Spermidine synthase</fullName>
    </recommendedName>
</protein>
<keyword evidence="3" id="KW-1185">Reference proteome</keyword>
<dbReference type="InterPro" id="IPR029063">
    <property type="entry name" value="SAM-dependent_MTases_sf"/>
</dbReference>
<accession>A0A1H1QKY4</accession>
<keyword evidence="1" id="KW-0620">Polyamine biosynthesis</keyword>
<evidence type="ECO:0000313" key="2">
    <source>
        <dbReference type="EMBL" id="SDS23559.1"/>
    </source>
</evidence>
<evidence type="ECO:0000256" key="1">
    <source>
        <dbReference type="ARBA" id="ARBA00023115"/>
    </source>
</evidence>
<dbReference type="Gene3D" id="3.40.50.150">
    <property type="entry name" value="Vaccinia Virus protein VP39"/>
    <property type="match status" value="1"/>
</dbReference>
<dbReference type="PANTHER" id="PTHR43317">
    <property type="entry name" value="THERMOSPERMINE SYNTHASE ACAULIS5"/>
    <property type="match status" value="1"/>
</dbReference>
<dbReference type="CDD" id="cd02440">
    <property type="entry name" value="AdoMet_MTases"/>
    <property type="match status" value="1"/>
</dbReference>
<dbReference type="NCBIfam" id="NF037959">
    <property type="entry name" value="MFS_SpdSyn"/>
    <property type="match status" value="1"/>
</dbReference>
<dbReference type="EMBL" id="LT629765">
    <property type="protein sequence ID" value="SDS23559.1"/>
    <property type="molecule type" value="Genomic_DNA"/>
</dbReference>
<reference evidence="2 3" key="1">
    <citation type="submission" date="2016-10" db="EMBL/GenBank/DDBJ databases">
        <authorList>
            <person name="de Groot N.N."/>
        </authorList>
    </citation>
    <scope>NUCLEOTIDE SEQUENCE [LARGE SCALE GENOMIC DNA]</scope>
    <source>
        <strain evidence="2 3">DSM 45434</strain>
    </source>
</reference>
<dbReference type="PANTHER" id="PTHR43317:SF1">
    <property type="entry name" value="THERMOSPERMINE SYNTHASE ACAULIS5"/>
    <property type="match status" value="1"/>
</dbReference>
<dbReference type="RefSeq" id="WP_019194096.1">
    <property type="nucleotide sequence ID" value="NZ_LT629765.1"/>
</dbReference>
<organism evidence="2 3">
    <name type="scientific">Corynebacterium timonense</name>
    <dbReference type="NCBI Taxonomy" id="441500"/>
    <lineage>
        <taxon>Bacteria</taxon>
        <taxon>Bacillati</taxon>
        <taxon>Actinomycetota</taxon>
        <taxon>Actinomycetes</taxon>
        <taxon>Mycobacteriales</taxon>
        <taxon>Corynebacteriaceae</taxon>
        <taxon>Corynebacterium</taxon>
    </lineage>
</organism>
<dbReference type="STRING" id="1203190.GCA_000312345_01265"/>
<dbReference type="SUPFAM" id="SSF53335">
    <property type="entry name" value="S-adenosyl-L-methionine-dependent methyltransferases"/>
    <property type="match status" value="1"/>
</dbReference>
<evidence type="ECO:0000313" key="3">
    <source>
        <dbReference type="Proteomes" id="UP000182237"/>
    </source>
</evidence>
<dbReference type="eggNOG" id="COG0421">
    <property type="taxonomic scope" value="Bacteria"/>
</dbReference>
<proteinExistence type="predicted"/>
<dbReference type="Proteomes" id="UP000182237">
    <property type="component" value="Chromosome I"/>
</dbReference>
<evidence type="ECO:0008006" key="4">
    <source>
        <dbReference type="Google" id="ProtNLM"/>
    </source>
</evidence>
<dbReference type="OrthoDB" id="8221452at2"/>
<sequence length="257" mass="27674">MQQRKPRHPTRRIEGTYPTSTGTARIVADPARDGAYILEVNDVPSSHVVLGAPEVLSFDYMEWIAQLLDASPPSTTVHLGAAACALPSYARQRWQGRTVAVEIDAELARLVRWAFDPDVELVVADARTFTHALAPGSVDAIVRDVFSGPATPRPLTTVEFFRAVRRALAPGGVYAANVGDRSGLPETRSELAGLREVFDHVAAISTADMLDGRAYGNIVLAASDQPLTYTGRAVFRGDAWAASLGGTARYDRKASDD</sequence>
<gene>
    <name evidence="2" type="ORF">SAMN04488539_1276</name>
</gene>
<name>A0A1H1QKY4_9CORY</name>
<dbReference type="GO" id="GO:0006596">
    <property type="term" value="P:polyamine biosynthetic process"/>
    <property type="evidence" value="ECO:0007669"/>
    <property type="project" value="UniProtKB-KW"/>
</dbReference>
<dbReference type="AlphaFoldDB" id="A0A1H1QKY4"/>